<evidence type="ECO:0000259" key="2">
    <source>
        <dbReference type="Pfam" id="PF12458"/>
    </source>
</evidence>
<evidence type="ECO:0000259" key="1">
    <source>
        <dbReference type="Pfam" id="PF00004"/>
    </source>
</evidence>
<keyword evidence="5" id="KW-1185">Reference proteome</keyword>
<dbReference type="OrthoDB" id="9814769at2"/>
<dbReference type="SUPFAM" id="SSF52540">
    <property type="entry name" value="P-loop containing nucleoside triphosphate hydrolases"/>
    <property type="match status" value="1"/>
</dbReference>
<sequence length="1711" mass="194718">MTDANKTEQSENTVTLEGGSYELIKRRLLNFGSELKTQIDSVNTDRIKTFGSTELKVKGRVRVRTENNCIPRDIICIGDTLIFAFNVFIGLKTTTSIKDVFSLHKLIAQDDHFEVEDISLEGSFFADSRFERDFNELYTYYKKAQLQHFYQQGSKLFATFQIGERISDIRVFSWSISPDNEITYIDNRGDRTLKPVQNHDFEWIKTSRKEHEEGRHPHINVLDKLFVETLNGSLTIKVENNTGSGKGIYNEPVEDENQSLADCELEYAQLGSLILLKILPYREKQWRYLIFNHESNAVLRQDAIGNACVQLPENHGIIYPGGYYLQSGQTRYFEDKADDLEFHRQIKSPNGEDVLFVFYEPKEGRYALFPYNLIDKNLQNPIFGHGYTLFEDGTALTFKADKDEAERVHPVQIWQSPFVSAQFAANTPQDGSLFGKIGNPDLVRGISDLYSLHKLINEQSPQIHHYEAMIALSRNLFDRYHWLNEDFFNKIETCLHQIFETSEQVLDEFEKVTEIQNKAVTALTQAEESFKSLNNKIRPDSFKQASEFVSALNELKLQQGQLISLEELKYVDLQALKLINQQLDESTENLSQATAKFLQQDQALTPYHASLKEIEKQTENCDSVTELKQYITTLDELSTGLDLLNHTMLDLKIDDSRIRTQILEDISNIYGLVNRAKASIEIKRKSLGSVEAKAEFSARFKLLSQSVTGALNSAKTPQECDEQLSRLLIQLEELESQFSEYDEFLADILSKRDDIYDSFEKHKQTLIDARQRRALNLSSAAERILQGINRRVQSFNELDVLNTYFASDPMISKLRALITELKNLDDQIKADDLQAKLKATKDQGIRSLRDKLDIYTDSGNTVSIGKHQFSVNKQVLDLTLLPKDGELTLHLTGSDYFETINNKIHKTALDKNKHLWQQTLISESDEIYRGEYLASQILLAADSDEHELSFTTLLEAQKHNTLPKLVQAFAEPRYQEGYEKGIHDQDATLILAALLNQKSNNALLIYPVTERIFAALFWIKQDCEYQKTLLEQAKNAALMQAHFNDSGFFNSLNFETENALQNFLKAEPKLQNAKLNANAGISAQYLLNELACIQNTKDHPEFSVSLSAKNLSEQFIQDIKSKGIYENLQQANDQMCELSAHWKLFLNWLNAYNLSTNKPYAQTIAMEAAHYLMQIQQGSLKFKVLDNKNTSIVTGLMGQHSRIKEQNIEVDYADFFARSHTYQQIQVPAFNDYHQLRTEILIEEKERLQLDEFKARPLSSFVRNQLIDKVYFPIIGDNLAKQIGAAGNNKRTDLMGMLLLISPPGYGKTTLIEYITNRLGLTFVKVNCPSIGHDQVSLDPAQAINATAEKEIEKINQSFEMGNNVMLYLDDIQHTNPEFLQKFISLCDGSRRIDGVWKGKSKTYDLRGKKFAVVMAGNPYTESGESFKIPDMLSNRADIYNLGDTLSGCESEFAMSFIENAMTSNSVLAPLANRNMQDLYKLIRICGGEDISLNELEHGYSQAEANEIQAVLSKLIVIRQTVLKVNAQYIASAAQDDKYRTEPPFKLQGSYRNMNKMAEKVVAVMNDEELESLIQDHYQGEAQTLSKGSEENLLKLGELRGTLTKDETERFQNIKDSFSRLNSLDTAGSPAMLAVNQMSLLHEALENISSKLDKKTLSWDHSDQFYALAESIKETSTQEQLSTIANKISNSINNTDNQAQLTELINAVSSL</sequence>
<dbReference type="Pfam" id="PF25472">
    <property type="entry name" value="DUF7902"/>
    <property type="match status" value="1"/>
</dbReference>
<dbReference type="InterPro" id="IPR020958">
    <property type="entry name" value="DUF3686"/>
</dbReference>
<dbReference type="GO" id="GO:0005524">
    <property type="term" value="F:ATP binding"/>
    <property type="evidence" value="ECO:0007669"/>
    <property type="project" value="InterPro"/>
</dbReference>
<dbReference type="Proteomes" id="UP000198862">
    <property type="component" value="Unassembled WGS sequence"/>
</dbReference>
<dbReference type="Pfam" id="PF12458">
    <property type="entry name" value="DUF3686"/>
    <property type="match status" value="1"/>
</dbReference>
<protein>
    <submittedName>
        <fullName evidence="4">ATPase family associated with various cellular activities (AAA)</fullName>
    </submittedName>
</protein>
<dbReference type="Pfam" id="PF00004">
    <property type="entry name" value="AAA"/>
    <property type="match status" value="1"/>
</dbReference>
<feature type="domain" description="DUF3686" evidence="2">
    <location>
        <begin position="34"/>
        <end position="481"/>
    </location>
</feature>
<evidence type="ECO:0000259" key="3">
    <source>
        <dbReference type="Pfam" id="PF25472"/>
    </source>
</evidence>
<dbReference type="Gene3D" id="3.40.50.300">
    <property type="entry name" value="P-loop containing nucleotide triphosphate hydrolases"/>
    <property type="match status" value="1"/>
</dbReference>
<proteinExistence type="predicted"/>
<dbReference type="InterPro" id="IPR027417">
    <property type="entry name" value="P-loop_NTPase"/>
</dbReference>
<organism evidence="4 5">
    <name type="scientific">Pseudoalteromonas denitrificans DSM 6059</name>
    <dbReference type="NCBI Taxonomy" id="1123010"/>
    <lineage>
        <taxon>Bacteria</taxon>
        <taxon>Pseudomonadati</taxon>
        <taxon>Pseudomonadota</taxon>
        <taxon>Gammaproteobacteria</taxon>
        <taxon>Alteromonadales</taxon>
        <taxon>Pseudoalteromonadaceae</taxon>
        <taxon>Pseudoalteromonas</taxon>
    </lineage>
</organism>
<feature type="domain" description="ATPase AAA-type core" evidence="1">
    <location>
        <begin position="1298"/>
        <end position="1378"/>
    </location>
</feature>
<evidence type="ECO:0000313" key="5">
    <source>
        <dbReference type="Proteomes" id="UP000198862"/>
    </source>
</evidence>
<feature type="non-terminal residue" evidence="4">
    <location>
        <position position="1711"/>
    </location>
</feature>
<dbReference type="EMBL" id="FOLO01000002">
    <property type="protein sequence ID" value="SFB88252.1"/>
    <property type="molecule type" value="Genomic_DNA"/>
</dbReference>
<gene>
    <name evidence="4" type="ORF">SAMN02745724_00349</name>
</gene>
<dbReference type="RefSeq" id="WP_091979266.1">
    <property type="nucleotide sequence ID" value="NZ_FOLO01000002.1"/>
</dbReference>
<accession>A0A1I1ENM2</accession>
<dbReference type="InterPro" id="IPR057224">
    <property type="entry name" value="DUF7902"/>
</dbReference>
<name>A0A1I1ENM2_9GAMM</name>
<dbReference type="InterPro" id="IPR003959">
    <property type="entry name" value="ATPase_AAA_core"/>
</dbReference>
<evidence type="ECO:0000313" key="4">
    <source>
        <dbReference type="EMBL" id="SFB88252.1"/>
    </source>
</evidence>
<dbReference type="STRING" id="1123010.SAMN02745724_00349"/>
<dbReference type="GO" id="GO:0016887">
    <property type="term" value="F:ATP hydrolysis activity"/>
    <property type="evidence" value="ECO:0007669"/>
    <property type="project" value="InterPro"/>
</dbReference>
<feature type="domain" description="DUF7902" evidence="3">
    <location>
        <begin position="602"/>
        <end position="686"/>
    </location>
</feature>
<reference evidence="4 5" key="1">
    <citation type="submission" date="2016-10" db="EMBL/GenBank/DDBJ databases">
        <authorList>
            <person name="de Groot N.N."/>
        </authorList>
    </citation>
    <scope>NUCLEOTIDE SEQUENCE [LARGE SCALE GENOMIC DNA]</scope>
    <source>
        <strain evidence="4 5">DSM 6059</strain>
    </source>
</reference>